<sequence>MSNIQRSKSTPHVQNALSSAGVPRSFSHTALSQHFVARTQSRPSVWSSNGSHHHYCTQKTRPEDPFNLGGFFPAFPNEGLRDDTWTWLRPDEEDEGDLTDEEPEQLVSDQDMKLAMEEALQQGERNSVLSGLYATSAGSAATSVREQMGPLIVEDTARVRLLSPYSHDGVVDDQSLYDHLRELRAKEQEMTAKAAPQTTKPRAQKQSLFFEDDDQIWNMYKSKVF</sequence>
<evidence type="ECO:0000313" key="3">
    <source>
        <dbReference type="Proteomes" id="UP000305067"/>
    </source>
</evidence>
<dbReference type="Proteomes" id="UP000305067">
    <property type="component" value="Unassembled WGS sequence"/>
</dbReference>
<organism evidence="2 3">
    <name type="scientific">Pterulicium gracile</name>
    <dbReference type="NCBI Taxonomy" id="1884261"/>
    <lineage>
        <taxon>Eukaryota</taxon>
        <taxon>Fungi</taxon>
        <taxon>Dikarya</taxon>
        <taxon>Basidiomycota</taxon>
        <taxon>Agaricomycotina</taxon>
        <taxon>Agaricomycetes</taxon>
        <taxon>Agaricomycetidae</taxon>
        <taxon>Agaricales</taxon>
        <taxon>Pleurotineae</taxon>
        <taxon>Pterulaceae</taxon>
        <taxon>Pterulicium</taxon>
    </lineage>
</organism>
<dbReference type="OrthoDB" id="3205299at2759"/>
<evidence type="ECO:0000313" key="2">
    <source>
        <dbReference type="EMBL" id="TFL06730.1"/>
    </source>
</evidence>
<protein>
    <submittedName>
        <fullName evidence="2">Uncharacterized protein</fullName>
    </submittedName>
</protein>
<dbReference type="AlphaFoldDB" id="A0A5C3R0W5"/>
<feature type="region of interest" description="Disordered" evidence="1">
    <location>
        <begin position="1"/>
        <end position="21"/>
    </location>
</feature>
<accession>A0A5C3R0W5</accession>
<gene>
    <name evidence="2" type="ORF">BDV98DRAFT_163136</name>
</gene>
<keyword evidence="3" id="KW-1185">Reference proteome</keyword>
<dbReference type="EMBL" id="ML178815">
    <property type="protein sequence ID" value="TFL06730.1"/>
    <property type="molecule type" value="Genomic_DNA"/>
</dbReference>
<name>A0A5C3R0W5_9AGAR</name>
<reference evidence="2 3" key="1">
    <citation type="journal article" date="2019" name="Nat. Ecol. Evol.">
        <title>Megaphylogeny resolves global patterns of mushroom evolution.</title>
        <authorList>
            <person name="Varga T."/>
            <person name="Krizsan K."/>
            <person name="Foldi C."/>
            <person name="Dima B."/>
            <person name="Sanchez-Garcia M."/>
            <person name="Sanchez-Ramirez S."/>
            <person name="Szollosi G.J."/>
            <person name="Szarkandi J.G."/>
            <person name="Papp V."/>
            <person name="Albert L."/>
            <person name="Andreopoulos W."/>
            <person name="Angelini C."/>
            <person name="Antonin V."/>
            <person name="Barry K.W."/>
            <person name="Bougher N.L."/>
            <person name="Buchanan P."/>
            <person name="Buyck B."/>
            <person name="Bense V."/>
            <person name="Catcheside P."/>
            <person name="Chovatia M."/>
            <person name="Cooper J."/>
            <person name="Damon W."/>
            <person name="Desjardin D."/>
            <person name="Finy P."/>
            <person name="Geml J."/>
            <person name="Haridas S."/>
            <person name="Hughes K."/>
            <person name="Justo A."/>
            <person name="Karasinski D."/>
            <person name="Kautmanova I."/>
            <person name="Kiss B."/>
            <person name="Kocsube S."/>
            <person name="Kotiranta H."/>
            <person name="LaButti K.M."/>
            <person name="Lechner B.E."/>
            <person name="Liimatainen K."/>
            <person name="Lipzen A."/>
            <person name="Lukacs Z."/>
            <person name="Mihaltcheva S."/>
            <person name="Morgado L.N."/>
            <person name="Niskanen T."/>
            <person name="Noordeloos M.E."/>
            <person name="Ohm R.A."/>
            <person name="Ortiz-Santana B."/>
            <person name="Ovrebo C."/>
            <person name="Racz N."/>
            <person name="Riley R."/>
            <person name="Savchenko A."/>
            <person name="Shiryaev A."/>
            <person name="Soop K."/>
            <person name="Spirin V."/>
            <person name="Szebenyi C."/>
            <person name="Tomsovsky M."/>
            <person name="Tulloss R.E."/>
            <person name="Uehling J."/>
            <person name="Grigoriev I.V."/>
            <person name="Vagvolgyi C."/>
            <person name="Papp T."/>
            <person name="Martin F.M."/>
            <person name="Miettinen O."/>
            <person name="Hibbett D.S."/>
            <person name="Nagy L.G."/>
        </authorList>
    </citation>
    <scope>NUCLEOTIDE SEQUENCE [LARGE SCALE GENOMIC DNA]</scope>
    <source>
        <strain evidence="2 3">CBS 309.79</strain>
    </source>
</reference>
<proteinExistence type="predicted"/>
<evidence type="ECO:0000256" key="1">
    <source>
        <dbReference type="SAM" id="MobiDB-lite"/>
    </source>
</evidence>
<feature type="compositionally biased region" description="Polar residues" evidence="1">
    <location>
        <begin position="1"/>
        <end position="18"/>
    </location>
</feature>